<dbReference type="RefSeq" id="XP_008441370.2">
    <property type="nucleotide sequence ID" value="XM_008443148.3"/>
</dbReference>
<evidence type="ECO:0000256" key="8">
    <source>
        <dbReference type="ARBA" id="ARBA00023136"/>
    </source>
</evidence>
<keyword evidence="7 12" id="KW-1133">Transmembrane helix</keyword>
<name>A0A1S3B392_CUCME</name>
<feature type="transmembrane region" description="Helical" evidence="12">
    <location>
        <begin position="123"/>
        <end position="146"/>
    </location>
</feature>
<feature type="transmembrane region" description="Helical" evidence="12">
    <location>
        <begin position="73"/>
        <end position="94"/>
    </location>
</feature>
<feature type="region of interest" description="Disordered" evidence="11">
    <location>
        <begin position="1"/>
        <end position="28"/>
    </location>
</feature>
<dbReference type="Proteomes" id="UP001652600">
    <property type="component" value="Chromosome 3"/>
</dbReference>
<feature type="transmembrane region" description="Helical" evidence="12">
    <location>
        <begin position="277"/>
        <end position="299"/>
    </location>
</feature>
<comment type="function">
    <text evidence="10">Carrier protein involved in proton-driven auxin influx. Mediates the formation of auxin gradient from developing leaves (site of auxin biosynthesis) to tips by contributing to the loading of auxin in vascular tissues and facilitating acropetal (base to tip) auxin transport within inner tissues of the root apex, and basipetal (tip to base) auxin transport within outer tissues of the root apex. May be involved in lateral roots and nodules formation.</text>
</comment>
<protein>
    <submittedName>
        <fullName evidence="15">Lysine histidine transporter 1</fullName>
    </submittedName>
</protein>
<dbReference type="AlphaFoldDB" id="A0A1S3B392"/>
<feature type="transmembrane region" description="Helical" evidence="12">
    <location>
        <begin position="315"/>
        <end position="337"/>
    </location>
</feature>
<comment type="similarity">
    <text evidence="2">Belongs to the amino acid/polyamine transporter 2 family. Amino acid/auxin permease (AAAP) (TC 2.A.18.1) subfamily.</text>
</comment>
<dbReference type="GO" id="GO:0005886">
    <property type="term" value="C:plasma membrane"/>
    <property type="evidence" value="ECO:0007669"/>
    <property type="project" value="UniProtKB-SubCell"/>
</dbReference>
<feature type="transmembrane region" description="Helical" evidence="12">
    <location>
        <begin position="190"/>
        <end position="211"/>
    </location>
</feature>
<dbReference type="PANTHER" id="PTHR48017">
    <property type="entry name" value="OS05G0424000 PROTEIN-RELATED"/>
    <property type="match status" value="1"/>
</dbReference>
<proteinExistence type="inferred from homology"/>
<dbReference type="Pfam" id="PF01490">
    <property type="entry name" value="Aa_trans"/>
    <property type="match status" value="1"/>
</dbReference>
<evidence type="ECO:0000256" key="12">
    <source>
        <dbReference type="SAM" id="Phobius"/>
    </source>
</evidence>
<evidence type="ECO:0000256" key="6">
    <source>
        <dbReference type="ARBA" id="ARBA00022970"/>
    </source>
</evidence>
<evidence type="ECO:0000256" key="2">
    <source>
        <dbReference type="ARBA" id="ARBA00005590"/>
    </source>
</evidence>
<gene>
    <name evidence="15" type="primary">LOC103485504</name>
</gene>
<evidence type="ECO:0000256" key="5">
    <source>
        <dbReference type="ARBA" id="ARBA00022847"/>
    </source>
</evidence>
<keyword evidence="4 12" id="KW-0812">Transmembrane</keyword>
<comment type="subcellular location">
    <subcellularLocation>
        <location evidence="1">Endomembrane system</location>
        <topology evidence="1">Multi-pass membrane protein</topology>
    </subcellularLocation>
</comment>
<evidence type="ECO:0000256" key="11">
    <source>
        <dbReference type="SAM" id="MobiDB-lite"/>
    </source>
</evidence>
<keyword evidence="9" id="KW-0927">Auxin signaling pathway</keyword>
<dbReference type="GO" id="GO:0015171">
    <property type="term" value="F:amino acid transmembrane transporter activity"/>
    <property type="evidence" value="ECO:0007669"/>
    <property type="project" value="UniProtKB-ARBA"/>
</dbReference>
<accession>A0A1S3B392</accession>
<dbReference type="GeneID" id="103485504"/>
<feature type="transmembrane region" description="Helical" evidence="12">
    <location>
        <begin position="388"/>
        <end position="410"/>
    </location>
</feature>
<evidence type="ECO:0000313" key="14">
    <source>
        <dbReference type="Proteomes" id="UP001652600"/>
    </source>
</evidence>
<dbReference type="KEGG" id="cmo:103485504"/>
<feature type="transmembrane region" description="Helical" evidence="12">
    <location>
        <begin position="167"/>
        <end position="184"/>
    </location>
</feature>
<dbReference type="InterPro" id="IPR013057">
    <property type="entry name" value="AA_transpt_TM"/>
</dbReference>
<organism evidence="14 15">
    <name type="scientific">Cucumis melo</name>
    <name type="common">Muskmelon</name>
    <dbReference type="NCBI Taxonomy" id="3656"/>
    <lineage>
        <taxon>Eukaryota</taxon>
        <taxon>Viridiplantae</taxon>
        <taxon>Streptophyta</taxon>
        <taxon>Embryophyta</taxon>
        <taxon>Tracheophyta</taxon>
        <taxon>Spermatophyta</taxon>
        <taxon>Magnoliopsida</taxon>
        <taxon>eudicotyledons</taxon>
        <taxon>Gunneridae</taxon>
        <taxon>Pentapetalae</taxon>
        <taxon>rosids</taxon>
        <taxon>fabids</taxon>
        <taxon>Cucurbitales</taxon>
        <taxon>Cucurbitaceae</taxon>
        <taxon>Benincaseae</taxon>
        <taxon>Cucumis</taxon>
    </lineage>
</organism>
<evidence type="ECO:0000256" key="7">
    <source>
        <dbReference type="ARBA" id="ARBA00022989"/>
    </source>
</evidence>
<keyword evidence="8 12" id="KW-0472">Membrane</keyword>
<keyword evidence="14" id="KW-1185">Reference proteome</keyword>
<dbReference type="GO" id="GO:0015293">
    <property type="term" value="F:symporter activity"/>
    <property type="evidence" value="ECO:0007669"/>
    <property type="project" value="UniProtKB-KW"/>
</dbReference>
<dbReference type="InParanoid" id="A0A1S3B392"/>
<keyword evidence="5" id="KW-0769">Symport</keyword>
<feature type="transmembrane region" description="Helical" evidence="12">
    <location>
        <begin position="47"/>
        <end position="66"/>
    </location>
</feature>
<dbReference type="GO" id="GO:0009734">
    <property type="term" value="P:auxin-activated signaling pathway"/>
    <property type="evidence" value="ECO:0007669"/>
    <property type="project" value="UniProtKB-KW"/>
</dbReference>
<evidence type="ECO:0000256" key="3">
    <source>
        <dbReference type="ARBA" id="ARBA00022448"/>
    </source>
</evidence>
<evidence type="ECO:0000313" key="15">
    <source>
        <dbReference type="RefSeq" id="XP_008441370.2"/>
    </source>
</evidence>
<feature type="domain" description="Amino acid transporter transmembrane" evidence="13">
    <location>
        <begin position="44"/>
        <end position="439"/>
    </location>
</feature>
<feature type="transmembrane region" description="Helical" evidence="12">
    <location>
        <begin position="422"/>
        <end position="445"/>
    </location>
</feature>
<evidence type="ECO:0000256" key="10">
    <source>
        <dbReference type="ARBA" id="ARBA00045588"/>
    </source>
</evidence>
<dbReference type="eggNOG" id="KOG1303">
    <property type="taxonomic scope" value="Eukaryota"/>
</dbReference>
<reference evidence="15" key="1">
    <citation type="submission" date="2025-08" db="UniProtKB">
        <authorList>
            <consortium name="RefSeq"/>
        </authorList>
    </citation>
    <scope>IDENTIFICATION</scope>
    <source>
        <tissue evidence="15">Stem</tissue>
    </source>
</reference>
<evidence type="ECO:0000256" key="1">
    <source>
        <dbReference type="ARBA" id="ARBA00004127"/>
    </source>
</evidence>
<keyword evidence="6" id="KW-0029">Amino-acid transport</keyword>
<evidence type="ECO:0000256" key="9">
    <source>
        <dbReference type="ARBA" id="ARBA00023294"/>
    </source>
</evidence>
<keyword evidence="3" id="KW-0813">Transport</keyword>
<dbReference type="Gene3D" id="1.20.1740.10">
    <property type="entry name" value="Amino acid/polyamine transporter I"/>
    <property type="match status" value="1"/>
</dbReference>
<evidence type="ECO:0000256" key="4">
    <source>
        <dbReference type="ARBA" id="ARBA00022692"/>
    </source>
</evidence>
<sequence>MGTQAPQFEADSKPYKDPNSLMDEEKKRKQKEIDDWLPITSSRNAKWWYSAFHNVTAMVGAGVLSLPSAMASLGWGPGVTVLVISWVVTLYTLWQMVEMHEMVPGKRFDRYHELGQHAFGEKLGLYIVVPQQLVVEVGVNIVYMVTGGQSLKKFYDTVCPSCTKIKQTYFIMIFASVHFVLSHLPNFNSISGVSLAAAVMSLSYSTIAWAASVHKGIQEDVQYGYKAHSTSGTVFNFFTALGDVAFAYAGHNVVLEIQATIPSTPEKPSKGPMWRGVIVAYIVVALCYFPVAIIGYWMFGNSVKDNILLSLEKPAWLIAMANMFVVIHVIGSYQIYAMPVFDMIETVLVKKLHFKPSFLLRFVSRNIYVGLTMFIGITFPFFGGLLGFFGGFVFAPTTYFLPCVMWLAIYKPKKFTLSWWSNWVAIVLGVLLMVLAPIGGLRTIILQAKDYKFYS</sequence>
<feature type="transmembrane region" description="Helical" evidence="12">
    <location>
        <begin position="358"/>
        <end position="382"/>
    </location>
</feature>
<evidence type="ECO:0000259" key="13">
    <source>
        <dbReference type="Pfam" id="PF01490"/>
    </source>
</evidence>